<keyword evidence="4 7" id="KW-0812">Transmembrane</keyword>
<evidence type="ECO:0000256" key="6">
    <source>
        <dbReference type="ARBA" id="ARBA00023136"/>
    </source>
</evidence>
<dbReference type="PANTHER" id="PTHR34584:SF1">
    <property type="entry name" value="NA(+)_H(+) ANTIPORTER SUBUNIT E1"/>
    <property type="match status" value="1"/>
</dbReference>
<dbReference type="InterPro" id="IPR002758">
    <property type="entry name" value="Cation_antiport_E"/>
</dbReference>
<evidence type="ECO:0000313" key="9">
    <source>
        <dbReference type="Proteomes" id="UP001157109"/>
    </source>
</evidence>
<dbReference type="EMBL" id="BSUJ01000001">
    <property type="protein sequence ID" value="GMA20819.1"/>
    <property type="molecule type" value="Genomic_DNA"/>
</dbReference>
<organism evidence="8 9">
    <name type="scientific">Arsenicicoccus piscis</name>
    <dbReference type="NCBI Taxonomy" id="673954"/>
    <lineage>
        <taxon>Bacteria</taxon>
        <taxon>Bacillati</taxon>
        <taxon>Actinomycetota</taxon>
        <taxon>Actinomycetes</taxon>
        <taxon>Micrococcales</taxon>
        <taxon>Intrasporangiaceae</taxon>
        <taxon>Arsenicicoccus</taxon>
    </lineage>
</organism>
<reference evidence="9" key="1">
    <citation type="journal article" date="2019" name="Int. J. Syst. Evol. Microbiol.">
        <title>The Global Catalogue of Microorganisms (GCM) 10K type strain sequencing project: providing services to taxonomists for standard genome sequencing and annotation.</title>
        <authorList>
            <consortium name="The Broad Institute Genomics Platform"/>
            <consortium name="The Broad Institute Genome Sequencing Center for Infectious Disease"/>
            <person name="Wu L."/>
            <person name="Ma J."/>
        </authorList>
    </citation>
    <scope>NUCLEOTIDE SEQUENCE [LARGE SCALE GENOMIC DNA]</scope>
    <source>
        <strain evidence="9">NBRC 105830</strain>
    </source>
</reference>
<comment type="similarity">
    <text evidence="2">Belongs to the CPA3 antiporters (TC 2.A.63) subunit E family.</text>
</comment>
<dbReference type="PANTHER" id="PTHR34584">
    <property type="entry name" value="NA(+)/H(+) ANTIPORTER SUBUNIT E1"/>
    <property type="match status" value="1"/>
</dbReference>
<protein>
    <submittedName>
        <fullName evidence="8">Na+/H+ antiporter subunit E</fullName>
    </submittedName>
</protein>
<dbReference type="NCBIfam" id="NF006521">
    <property type="entry name" value="PRK08965.1-5"/>
    <property type="match status" value="1"/>
</dbReference>
<evidence type="ECO:0000256" key="5">
    <source>
        <dbReference type="ARBA" id="ARBA00022989"/>
    </source>
</evidence>
<keyword evidence="5 7" id="KW-1133">Transmembrane helix</keyword>
<keyword evidence="6 7" id="KW-0472">Membrane</keyword>
<evidence type="ECO:0000256" key="3">
    <source>
        <dbReference type="ARBA" id="ARBA00022475"/>
    </source>
</evidence>
<keyword evidence="3" id="KW-1003">Cell membrane</keyword>
<evidence type="ECO:0000256" key="4">
    <source>
        <dbReference type="ARBA" id="ARBA00022692"/>
    </source>
</evidence>
<name>A0ABQ6HSY8_9MICO</name>
<feature type="transmembrane region" description="Helical" evidence="7">
    <location>
        <begin position="30"/>
        <end position="47"/>
    </location>
</feature>
<evidence type="ECO:0000256" key="2">
    <source>
        <dbReference type="ARBA" id="ARBA00006228"/>
    </source>
</evidence>
<gene>
    <name evidence="8" type="ORF">GCM10025862_28400</name>
</gene>
<evidence type="ECO:0000313" key="8">
    <source>
        <dbReference type="EMBL" id="GMA20819.1"/>
    </source>
</evidence>
<dbReference type="Pfam" id="PF01899">
    <property type="entry name" value="MNHE"/>
    <property type="match status" value="1"/>
</dbReference>
<sequence>MIRQRVRPLPLAGLTLIWIMLWGTPTWSNLVFGLVLGFIVLLLFPLPHRVASVRVHPLALLRLIGHFLVDLFVASWVVAWMAMRPRGIGRGAIMDVQLSLDDDLRRAIVAEMTSLVPGTVVLDLDPFTSIITVHVVDTTDPVELERERGKILALERRVARAIDIVRPAGSSVS</sequence>
<dbReference type="RefSeq" id="WP_241441183.1">
    <property type="nucleotide sequence ID" value="NZ_BSUJ01000001.1"/>
</dbReference>
<comment type="caution">
    <text evidence="8">The sequence shown here is derived from an EMBL/GenBank/DDBJ whole genome shotgun (WGS) entry which is preliminary data.</text>
</comment>
<comment type="subcellular location">
    <subcellularLocation>
        <location evidence="1">Cell membrane</location>
        <topology evidence="1">Multi-pass membrane protein</topology>
    </subcellularLocation>
</comment>
<proteinExistence type="inferred from homology"/>
<accession>A0ABQ6HSY8</accession>
<evidence type="ECO:0000256" key="7">
    <source>
        <dbReference type="SAM" id="Phobius"/>
    </source>
</evidence>
<keyword evidence="9" id="KW-1185">Reference proteome</keyword>
<feature type="transmembrane region" description="Helical" evidence="7">
    <location>
        <begin position="59"/>
        <end position="83"/>
    </location>
</feature>
<dbReference type="Proteomes" id="UP001157109">
    <property type="component" value="Unassembled WGS sequence"/>
</dbReference>
<evidence type="ECO:0000256" key="1">
    <source>
        <dbReference type="ARBA" id="ARBA00004651"/>
    </source>
</evidence>